<feature type="coiled-coil region" evidence="4">
    <location>
        <begin position="58"/>
        <end position="85"/>
    </location>
</feature>
<dbReference type="PANTHER" id="PTHR19960">
    <property type="entry name" value="TEKTIN"/>
    <property type="match status" value="1"/>
</dbReference>
<name>A0A8E0VQ96_9TREM</name>
<evidence type="ECO:0000313" key="5">
    <source>
        <dbReference type="EMBL" id="KAA0198185.1"/>
    </source>
</evidence>
<evidence type="ECO:0000256" key="1">
    <source>
        <dbReference type="ARBA" id="ARBA00007209"/>
    </source>
</evidence>
<protein>
    <recommendedName>
        <fullName evidence="3">Tektin</fullName>
    </recommendedName>
</protein>
<evidence type="ECO:0000256" key="2">
    <source>
        <dbReference type="ARBA" id="ARBA00022490"/>
    </source>
</evidence>
<evidence type="ECO:0000313" key="6">
    <source>
        <dbReference type="Proteomes" id="UP000728185"/>
    </source>
</evidence>
<sequence>MSVPETWTEHTTANLERSQAARAASRKIRNDIEHCLNASTTSIREFWGASCLNISQRAQETMEARNQLQTKLSKVNREISDIELSMEYIKKCIADKQNPLKITQTRLDLRKHRPNLELCRDEAHDQLIREAAELEEIVDHLIRQLAASQTVHQDLLRARSQLEADLAAKSNSLFIDREKCLGLRKTFPMTPFAIVSS</sequence>
<dbReference type="EMBL" id="LUCM01001897">
    <property type="protein sequence ID" value="KAA0198185.1"/>
    <property type="molecule type" value="Genomic_DNA"/>
</dbReference>
<comment type="similarity">
    <text evidence="1 3">Belongs to the tektin family.</text>
</comment>
<dbReference type="Proteomes" id="UP000728185">
    <property type="component" value="Unassembled WGS sequence"/>
</dbReference>
<comment type="caution">
    <text evidence="5">The sequence shown here is derived from an EMBL/GenBank/DDBJ whole genome shotgun (WGS) entry which is preliminary data.</text>
</comment>
<evidence type="ECO:0000256" key="4">
    <source>
        <dbReference type="SAM" id="Coils"/>
    </source>
</evidence>
<dbReference type="OrthoDB" id="9886517at2759"/>
<dbReference type="GO" id="GO:0060294">
    <property type="term" value="P:cilium movement involved in cell motility"/>
    <property type="evidence" value="ECO:0007669"/>
    <property type="project" value="UniProtKB-UniRule"/>
</dbReference>
<dbReference type="InterPro" id="IPR000435">
    <property type="entry name" value="Tektins"/>
</dbReference>
<keyword evidence="6" id="KW-1185">Reference proteome</keyword>
<proteinExistence type="inferred from homology"/>
<dbReference type="GO" id="GO:0005634">
    <property type="term" value="C:nucleus"/>
    <property type="evidence" value="ECO:0007669"/>
    <property type="project" value="TreeGrafter"/>
</dbReference>
<gene>
    <name evidence="5" type="ORF">FBUS_01506</name>
</gene>
<dbReference type="AlphaFoldDB" id="A0A8E0VQ96"/>
<keyword evidence="2" id="KW-0963">Cytoplasm</keyword>
<reference evidence="5" key="1">
    <citation type="submission" date="2019-05" db="EMBL/GenBank/DDBJ databases">
        <title>Annotation for the trematode Fasciolopsis buski.</title>
        <authorList>
            <person name="Choi Y.-J."/>
        </authorList>
    </citation>
    <scope>NUCLEOTIDE SEQUENCE</scope>
    <source>
        <strain evidence="5">HT</strain>
        <tissue evidence="5">Whole worm</tissue>
    </source>
</reference>
<dbReference type="GO" id="GO:0015630">
    <property type="term" value="C:microtubule cytoskeleton"/>
    <property type="evidence" value="ECO:0007669"/>
    <property type="project" value="UniProtKB-UniRule"/>
</dbReference>
<dbReference type="Pfam" id="PF03148">
    <property type="entry name" value="Tektin"/>
    <property type="match status" value="1"/>
</dbReference>
<organism evidence="5 6">
    <name type="scientific">Fasciolopsis buskii</name>
    <dbReference type="NCBI Taxonomy" id="27845"/>
    <lineage>
        <taxon>Eukaryota</taxon>
        <taxon>Metazoa</taxon>
        <taxon>Spiralia</taxon>
        <taxon>Lophotrochozoa</taxon>
        <taxon>Platyhelminthes</taxon>
        <taxon>Trematoda</taxon>
        <taxon>Digenea</taxon>
        <taxon>Plagiorchiida</taxon>
        <taxon>Echinostomata</taxon>
        <taxon>Echinostomatoidea</taxon>
        <taxon>Fasciolidae</taxon>
        <taxon>Fasciolopsis</taxon>
    </lineage>
</organism>
<dbReference type="GO" id="GO:0060271">
    <property type="term" value="P:cilium assembly"/>
    <property type="evidence" value="ECO:0007669"/>
    <property type="project" value="UniProtKB-UniRule"/>
</dbReference>
<dbReference type="PANTHER" id="PTHR19960:SF11">
    <property type="entry name" value="TEKTIN"/>
    <property type="match status" value="1"/>
</dbReference>
<comment type="subcellular location">
    <subcellularLocation>
        <location evidence="3">Cytoplasm</location>
        <location evidence="3">Cytoskeleton</location>
        <location evidence="3">Cilium axoneme</location>
    </subcellularLocation>
</comment>
<keyword evidence="3" id="KW-0969">Cilium</keyword>
<accession>A0A8E0VQ96</accession>
<keyword evidence="4" id="KW-0175">Coiled coil</keyword>
<keyword evidence="3" id="KW-0282">Flagellum</keyword>
<dbReference type="InterPro" id="IPR048256">
    <property type="entry name" value="Tektin-like"/>
</dbReference>
<keyword evidence="3" id="KW-0966">Cell projection</keyword>
<dbReference type="PRINTS" id="PR00511">
    <property type="entry name" value="TEKTIN"/>
</dbReference>
<dbReference type="GO" id="GO:0005930">
    <property type="term" value="C:axoneme"/>
    <property type="evidence" value="ECO:0007669"/>
    <property type="project" value="UniProtKB-SubCell"/>
</dbReference>
<evidence type="ECO:0000256" key="3">
    <source>
        <dbReference type="RuleBase" id="RU367040"/>
    </source>
</evidence>